<keyword evidence="1 8" id="KW-0963">Cytoplasm</keyword>
<dbReference type="GO" id="GO:0005829">
    <property type="term" value="C:cytosol"/>
    <property type="evidence" value="ECO:0007669"/>
    <property type="project" value="TreeGrafter"/>
</dbReference>
<dbReference type="PANTHER" id="PTHR43210">
    <property type="entry name" value="DETHIOBIOTIN SYNTHETASE"/>
    <property type="match status" value="1"/>
</dbReference>
<feature type="active site" evidence="8">
    <location>
        <position position="31"/>
    </location>
</feature>
<dbReference type="GO" id="GO:0000287">
    <property type="term" value="F:magnesium ion binding"/>
    <property type="evidence" value="ECO:0007669"/>
    <property type="project" value="UniProtKB-UniRule"/>
</dbReference>
<dbReference type="CDD" id="cd03109">
    <property type="entry name" value="DTBS"/>
    <property type="match status" value="1"/>
</dbReference>
<keyword evidence="5 8" id="KW-0093">Biotin biosynthesis</keyword>
<accession>A0A2D0KPQ5</accession>
<evidence type="ECO:0000256" key="5">
    <source>
        <dbReference type="ARBA" id="ARBA00022756"/>
    </source>
</evidence>
<dbReference type="GO" id="GO:0004141">
    <property type="term" value="F:dethiobiotin synthase activity"/>
    <property type="evidence" value="ECO:0007669"/>
    <property type="project" value="UniProtKB-UniRule"/>
</dbReference>
<comment type="cofactor">
    <cofactor evidence="8">
        <name>Mg(2+)</name>
        <dbReference type="ChEBI" id="CHEBI:18420"/>
    </cofactor>
</comment>
<feature type="binding site" evidence="8">
    <location>
        <position position="17"/>
    </location>
    <ligand>
        <name>Mg(2+)</name>
        <dbReference type="ChEBI" id="CHEBI:18420"/>
    </ligand>
</feature>
<dbReference type="GO" id="GO:0005524">
    <property type="term" value="F:ATP binding"/>
    <property type="evidence" value="ECO:0007669"/>
    <property type="project" value="UniProtKB-UniRule"/>
</dbReference>
<evidence type="ECO:0000313" key="9">
    <source>
        <dbReference type="EMBL" id="PHM65413.1"/>
    </source>
</evidence>
<feature type="binding site" evidence="8">
    <location>
        <begin position="158"/>
        <end position="160"/>
    </location>
    <ligand>
        <name>ATP</name>
        <dbReference type="ChEBI" id="CHEBI:30616"/>
    </ligand>
</feature>
<evidence type="ECO:0000256" key="7">
    <source>
        <dbReference type="ARBA" id="ARBA00022842"/>
    </source>
</evidence>
<evidence type="ECO:0000256" key="6">
    <source>
        <dbReference type="ARBA" id="ARBA00022840"/>
    </source>
</evidence>
<keyword evidence="6 8" id="KW-0067">ATP-binding</keyword>
<comment type="subunit">
    <text evidence="8">Homodimer.</text>
</comment>
<dbReference type="Pfam" id="PF13500">
    <property type="entry name" value="AAA_26"/>
    <property type="match status" value="1"/>
</dbReference>
<dbReference type="UniPathway" id="UPA00078">
    <property type="reaction ID" value="UER00161"/>
</dbReference>
<evidence type="ECO:0000256" key="1">
    <source>
        <dbReference type="ARBA" id="ARBA00022490"/>
    </source>
</evidence>
<dbReference type="SUPFAM" id="SSF52540">
    <property type="entry name" value="P-loop containing nucleoside triphosphate hydrolases"/>
    <property type="match status" value="1"/>
</dbReference>
<keyword evidence="10" id="KW-1185">Reference proteome</keyword>
<reference evidence="9 10" key="1">
    <citation type="journal article" date="2017" name="Nat. Microbiol.">
        <title>Natural product diversity associated with the nematode symbionts Photorhabdus and Xenorhabdus.</title>
        <authorList>
            <person name="Tobias N.J."/>
            <person name="Wolff H."/>
            <person name="Djahanschiri B."/>
            <person name="Grundmann F."/>
            <person name="Kronenwerth M."/>
            <person name="Shi Y.M."/>
            <person name="Simonyi S."/>
            <person name="Grun P."/>
            <person name="Shapiro-Ilan D."/>
            <person name="Pidot S.J."/>
            <person name="Stinear T.P."/>
            <person name="Ebersberger I."/>
            <person name="Bode H.B."/>
        </authorList>
    </citation>
    <scope>NUCLEOTIDE SEQUENCE [LARGE SCALE GENOMIC DNA]</scope>
    <source>
        <strain evidence="9 10">DSM 17904</strain>
    </source>
</reference>
<proteinExistence type="inferred from homology"/>
<dbReference type="Gene3D" id="3.40.50.300">
    <property type="entry name" value="P-loop containing nucleotide triphosphate hydrolases"/>
    <property type="match status" value="2"/>
</dbReference>
<protein>
    <recommendedName>
        <fullName evidence="8">ATP-dependent dethiobiotin synthetase BioD</fullName>
        <ecNumber evidence="8">6.3.3.3</ecNumber>
    </recommendedName>
    <alternativeName>
        <fullName evidence="8">DTB synthetase</fullName>
        <shortName evidence="8">DTBS</shortName>
    </alternativeName>
    <alternativeName>
        <fullName evidence="8">Dethiobiotin synthase</fullName>
    </alternativeName>
</protein>
<dbReference type="RefSeq" id="WP_099124947.1">
    <property type="nucleotide sequence ID" value="NZ_CAWNRH010000068.1"/>
</dbReference>
<evidence type="ECO:0000256" key="3">
    <source>
        <dbReference type="ARBA" id="ARBA00022723"/>
    </source>
</evidence>
<dbReference type="AlphaFoldDB" id="A0A2D0KPQ5"/>
<dbReference type="PIRSF" id="PIRSF006755">
    <property type="entry name" value="DTB_synth"/>
    <property type="match status" value="1"/>
</dbReference>
<comment type="catalytic activity">
    <reaction evidence="8">
        <text>(7R,8S)-7,8-diammoniononanoate + CO2 + ATP = (4R,5S)-dethiobiotin + ADP + phosphate + 3 H(+)</text>
        <dbReference type="Rhea" id="RHEA:15805"/>
        <dbReference type="ChEBI" id="CHEBI:15378"/>
        <dbReference type="ChEBI" id="CHEBI:16526"/>
        <dbReference type="ChEBI" id="CHEBI:30616"/>
        <dbReference type="ChEBI" id="CHEBI:43474"/>
        <dbReference type="ChEBI" id="CHEBI:149469"/>
        <dbReference type="ChEBI" id="CHEBI:149473"/>
        <dbReference type="ChEBI" id="CHEBI:456216"/>
        <dbReference type="EC" id="6.3.3.3"/>
    </reaction>
</comment>
<dbReference type="EMBL" id="NJAJ01000016">
    <property type="protein sequence ID" value="PHM65413.1"/>
    <property type="molecule type" value="Genomic_DNA"/>
</dbReference>
<dbReference type="EC" id="6.3.3.3" evidence="8"/>
<comment type="caution">
    <text evidence="9">The sequence shown here is derived from an EMBL/GenBank/DDBJ whole genome shotgun (WGS) entry which is preliminary data.</text>
</comment>
<keyword evidence="4 8" id="KW-0547">Nucleotide-binding</keyword>
<comment type="caution">
    <text evidence="8">Lacks conserved residue(s) required for the propagation of feature annotation.</text>
</comment>
<keyword evidence="3 8" id="KW-0479">Metal-binding</keyword>
<comment type="subcellular location">
    <subcellularLocation>
        <location evidence="8">Cytoplasm</location>
    </subcellularLocation>
</comment>
<comment type="function">
    <text evidence="8">Catalyzes a mechanistically unusual reaction, the ATP-dependent insertion of CO2 between the N7 and N8 nitrogen atoms of 7,8-diaminopelargonic acid (DAPA, also called 7,8-diammoniononanoate) to form a ureido ring.</text>
</comment>
<dbReference type="PANTHER" id="PTHR43210:SF4">
    <property type="entry name" value="ATP-DEPENDENT DETHIOBIOTIN SYNTHETASE BIOD 2"/>
    <property type="match status" value="1"/>
</dbReference>
<dbReference type="GO" id="GO:0009102">
    <property type="term" value="P:biotin biosynthetic process"/>
    <property type="evidence" value="ECO:0007669"/>
    <property type="project" value="UniProtKB-UniRule"/>
</dbReference>
<dbReference type="HAMAP" id="MF_00336">
    <property type="entry name" value="BioD"/>
    <property type="match status" value="1"/>
</dbReference>
<evidence type="ECO:0000256" key="8">
    <source>
        <dbReference type="HAMAP-Rule" id="MF_00336"/>
    </source>
</evidence>
<keyword evidence="2 8" id="KW-0436">Ligase</keyword>
<comment type="similarity">
    <text evidence="8">Belongs to the dethiobiotin synthetase family.</text>
</comment>
<dbReference type="InterPro" id="IPR027417">
    <property type="entry name" value="P-loop_NTPase"/>
</dbReference>
<feature type="binding site" evidence="8">
    <location>
        <begin position="13"/>
        <end position="18"/>
    </location>
    <ligand>
        <name>ATP</name>
        <dbReference type="ChEBI" id="CHEBI:30616"/>
    </ligand>
</feature>
<organism evidence="9 10">
    <name type="scientific">Xenorhabdus stockiae</name>
    <dbReference type="NCBI Taxonomy" id="351614"/>
    <lineage>
        <taxon>Bacteria</taxon>
        <taxon>Pseudomonadati</taxon>
        <taxon>Pseudomonadota</taxon>
        <taxon>Gammaproteobacteria</taxon>
        <taxon>Enterobacterales</taxon>
        <taxon>Morganellaceae</taxon>
        <taxon>Xenorhabdus</taxon>
    </lineage>
</organism>
<sequence>MLTRLFVTGTDTNIGKTVVTRALLQLFNHEKEIAVGYEPITGEGTSVDFAQMTDCLNKLSHKADRVIVDGNGGWRALLQDNSFYSDWVVKEKLPVILVVGIQAGCVNHAILTAQSIISDGVPLLGWIANRINPGLAHYAEVLERLRCHIPAPQLGEIPYLLRPEERELSHYLDSTVISTFDYL</sequence>
<feature type="binding site" evidence="8">
    <location>
        <begin position="129"/>
        <end position="130"/>
    </location>
    <ligand>
        <name>ATP</name>
        <dbReference type="ChEBI" id="CHEBI:30616"/>
    </ligand>
</feature>
<name>A0A2D0KPQ5_9GAMM</name>
<keyword evidence="7 8" id="KW-0460">Magnesium</keyword>
<evidence type="ECO:0000256" key="2">
    <source>
        <dbReference type="ARBA" id="ARBA00022598"/>
    </source>
</evidence>
<dbReference type="InterPro" id="IPR004472">
    <property type="entry name" value="DTB_synth_BioD"/>
</dbReference>
<dbReference type="Proteomes" id="UP000222366">
    <property type="component" value="Unassembled WGS sequence"/>
</dbReference>
<evidence type="ECO:0000313" key="10">
    <source>
        <dbReference type="Proteomes" id="UP000222366"/>
    </source>
</evidence>
<gene>
    <name evidence="8" type="primary">bioD</name>
    <name evidence="9" type="ORF">Xsto_01991</name>
</gene>
<evidence type="ECO:0000256" key="4">
    <source>
        <dbReference type="ARBA" id="ARBA00022741"/>
    </source>
</evidence>
<comment type="pathway">
    <text evidence="8">Cofactor biosynthesis; biotin biosynthesis; biotin from 7,8-diaminononanoate: step 1/2.</text>
</comment>